<keyword evidence="2 8" id="KW-0813">Transport</keyword>
<dbReference type="Gene3D" id="2.60.40.1120">
    <property type="entry name" value="Carboxypeptidase-like, regulatory domain"/>
    <property type="match status" value="1"/>
</dbReference>
<keyword evidence="10" id="KW-0732">Signal</keyword>
<dbReference type="EMBL" id="JAKHSK010000002">
    <property type="protein sequence ID" value="MCL6217032.1"/>
    <property type="molecule type" value="Genomic_DNA"/>
</dbReference>
<dbReference type="InterPro" id="IPR008969">
    <property type="entry name" value="CarboxyPept-like_regulatory"/>
</dbReference>
<comment type="subcellular location">
    <subcellularLocation>
        <location evidence="1 8">Cell outer membrane</location>
        <topology evidence="1 8">Multi-pass membrane protein</topology>
    </subcellularLocation>
</comment>
<dbReference type="RefSeq" id="WP_249600021.1">
    <property type="nucleotide sequence ID" value="NZ_JAKHSK010000002.1"/>
</dbReference>
<dbReference type="InterPro" id="IPR023997">
    <property type="entry name" value="TonB-dep_OMP_SusC/RagA_CS"/>
</dbReference>
<keyword evidence="5 9" id="KW-0798">TonB box</keyword>
<accession>A0A9X1ZLQ4</accession>
<dbReference type="Gene3D" id="2.40.170.20">
    <property type="entry name" value="TonB-dependent receptor, beta-barrel domain"/>
    <property type="match status" value="1"/>
</dbReference>
<evidence type="ECO:0000259" key="11">
    <source>
        <dbReference type="Pfam" id="PF00593"/>
    </source>
</evidence>
<evidence type="ECO:0000256" key="10">
    <source>
        <dbReference type="SAM" id="SignalP"/>
    </source>
</evidence>
<evidence type="ECO:0000256" key="9">
    <source>
        <dbReference type="RuleBase" id="RU003357"/>
    </source>
</evidence>
<evidence type="ECO:0000256" key="3">
    <source>
        <dbReference type="ARBA" id="ARBA00022452"/>
    </source>
</evidence>
<dbReference type="InterPro" id="IPR023996">
    <property type="entry name" value="TonB-dep_OMP_SusC/RagA"/>
</dbReference>
<evidence type="ECO:0000313" key="13">
    <source>
        <dbReference type="EMBL" id="MCL6217032.1"/>
    </source>
</evidence>
<evidence type="ECO:0000256" key="8">
    <source>
        <dbReference type="PROSITE-ProRule" id="PRU01360"/>
    </source>
</evidence>
<protein>
    <submittedName>
        <fullName evidence="13">SusC/RagA family TonB-linked outer membrane protein</fullName>
    </submittedName>
</protein>
<dbReference type="Proteomes" id="UP001139521">
    <property type="component" value="Unassembled WGS sequence"/>
</dbReference>
<keyword evidence="6 8" id="KW-0472">Membrane</keyword>
<dbReference type="SUPFAM" id="SSF49464">
    <property type="entry name" value="Carboxypeptidase regulatory domain-like"/>
    <property type="match status" value="1"/>
</dbReference>
<dbReference type="Pfam" id="PF00593">
    <property type="entry name" value="TonB_dep_Rec_b-barrel"/>
    <property type="match status" value="1"/>
</dbReference>
<dbReference type="InterPro" id="IPR036942">
    <property type="entry name" value="Beta-barrel_TonB_sf"/>
</dbReference>
<dbReference type="GO" id="GO:0009279">
    <property type="term" value="C:cell outer membrane"/>
    <property type="evidence" value="ECO:0007669"/>
    <property type="project" value="UniProtKB-SubCell"/>
</dbReference>
<keyword evidence="4 8" id="KW-0812">Transmembrane</keyword>
<evidence type="ECO:0000313" key="14">
    <source>
        <dbReference type="Proteomes" id="UP001139521"/>
    </source>
</evidence>
<evidence type="ECO:0000259" key="12">
    <source>
        <dbReference type="Pfam" id="PF07715"/>
    </source>
</evidence>
<organism evidence="13 14">
    <name type="scientific">Zunongwangia pacifica</name>
    <dbReference type="NCBI Taxonomy" id="2911062"/>
    <lineage>
        <taxon>Bacteria</taxon>
        <taxon>Pseudomonadati</taxon>
        <taxon>Bacteroidota</taxon>
        <taxon>Flavobacteriia</taxon>
        <taxon>Flavobacteriales</taxon>
        <taxon>Flavobacteriaceae</taxon>
        <taxon>Zunongwangia</taxon>
    </lineage>
</organism>
<dbReference type="InterPro" id="IPR000531">
    <property type="entry name" value="Beta-barrel_TonB"/>
</dbReference>
<dbReference type="AlphaFoldDB" id="A0A9X1ZLQ4"/>
<evidence type="ECO:0000256" key="7">
    <source>
        <dbReference type="ARBA" id="ARBA00023237"/>
    </source>
</evidence>
<evidence type="ECO:0000256" key="4">
    <source>
        <dbReference type="ARBA" id="ARBA00022692"/>
    </source>
</evidence>
<dbReference type="NCBIfam" id="TIGR04056">
    <property type="entry name" value="OMP_RagA_SusC"/>
    <property type="match status" value="1"/>
</dbReference>
<feature type="signal peptide" evidence="10">
    <location>
        <begin position="1"/>
        <end position="27"/>
    </location>
</feature>
<proteinExistence type="inferred from homology"/>
<comment type="caution">
    <text evidence="13">The sequence shown here is derived from an EMBL/GenBank/DDBJ whole genome shotgun (WGS) entry which is preliminary data.</text>
</comment>
<keyword evidence="14" id="KW-1185">Reference proteome</keyword>
<evidence type="ECO:0000256" key="5">
    <source>
        <dbReference type="ARBA" id="ARBA00023077"/>
    </source>
</evidence>
<name>A0A9X1ZLQ4_9FLAO</name>
<feature type="chain" id="PRO_5040899122" evidence="10">
    <location>
        <begin position="28"/>
        <end position="1004"/>
    </location>
</feature>
<keyword evidence="3 8" id="KW-1134">Transmembrane beta strand</keyword>
<feature type="domain" description="TonB-dependent receptor plug" evidence="12">
    <location>
        <begin position="121"/>
        <end position="226"/>
    </location>
</feature>
<dbReference type="Gene3D" id="2.170.130.10">
    <property type="entry name" value="TonB-dependent receptor, plug domain"/>
    <property type="match status" value="1"/>
</dbReference>
<gene>
    <name evidence="13" type="ORF">L1967_01895</name>
</gene>
<dbReference type="NCBIfam" id="TIGR04057">
    <property type="entry name" value="SusC_RagA_signa"/>
    <property type="match status" value="1"/>
</dbReference>
<dbReference type="PROSITE" id="PS52016">
    <property type="entry name" value="TONB_DEPENDENT_REC_3"/>
    <property type="match status" value="1"/>
</dbReference>
<sequence>MKKITNALNYFKLCGIFMLFLTQQSFAQQQVSGKVTDSEGIPTPGVNVVEKGTSNGVVTDFEGTFNIEVSEPDAVLQFSFMGYQTQEVSVQGRNVINVEMSTDMGALEEVVLIGYGAQSRETVTGAISTVNADDFNSGMINDPMTLISGKVAGLSTSNPSADPNATADFSLRGPATISGNSQPLIVIDGVPGGDLQTIAPSNIASIDVLKDASAAAIYGSRATAGVIIVTTKKGVPGEVRVNYSSYISTDVVSNEYDVLDADQYVALGEEYGFTVDDAGANTDWFDEVTRTPISHVHNLSVSGGNEKTTYYAGVNYQNFQGIDLISERENLNGTFKLNTTAIQDKLNFSFMLTNSHDNRDFANYGSLAQSLKMNPTYPVKNPDGTWYQRPDIQYGLQWNPVASMYTNTNNSKESRLLGNVKVDYNILSGLNASISYSLIKNSFLSGSYSSREDFFQQQEGVGGQASRSQDHTTSNIVEATLAYTTSIAEDHNLDFLAGYSYQNTFNEGFSAGNNSFNTDAFLYYNLGAGGALNNFTPNFNRSGVFVGSYGSERTLAAFFGRIIYDYKKKYLLNISARREGASVLGRDNKWDTFSGVSAGWIISKEDFLHDNETIQYLKLRGGYGITGNQESLSPYQSLATMGPYFGGSHNAYIGNPGEGSWVQPYGPIINPNPQLQWETKKELNLGIDFALFENGWLSGSMDYYNRKIENLVGNYTAQVPSQILPEIFANAGSMKNEGFELALNAQLFDNDNFKWSTDFVGSYNKNEIISVTSNQFQGSAHDITRVTEGVSIQRLAPGQPVAAFYGRVFAGFTEEGDWLFENSEGDAVVASEIGEDDFRYLGNSIPKYSLGLTNNFRVGNFDASVLIRSALGYNAVNGKRMFHENLSYYSRQNLFESVLDEPIQNSPLFSSYYIEDGGYVKLDNLTIGYTLPMENNRYIKNIRVYMTGTNLITVTDFSGNDPELGINYYPSDPESEVSNGPSVEPYYDYYPVTSSFTFGINANF</sequence>
<dbReference type="Pfam" id="PF13715">
    <property type="entry name" value="CarbopepD_reg_2"/>
    <property type="match status" value="1"/>
</dbReference>
<dbReference type="Pfam" id="PF07715">
    <property type="entry name" value="Plug"/>
    <property type="match status" value="1"/>
</dbReference>
<evidence type="ECO:0000256" key="1">
    <source>
        <dbReference type="ARBA" id="ARBA00004571"/>
    </source>
</evidence>
<dbReference type="InterPro" id="IPR039426">
    <property type="entry name" value="TonB-dep_rcpt-like"/>
</dbReference>
<feature type="domain" description="TonB-dependent receptor-like beta-barrel" evidence="11">
    <location>
        <begin position="364"/>
        <end position="951"/>
    </location>
</feature>
<comment type="similarity">
    <text evidence="8 9">Belongs to the TonB-dependent receptor family.</text>
</comment>
<reference evidence="13" key="1">
    <citation type="submission" date="2022-01" db="EMBL/GenBank/DDBJ databases">
        <title>Genome sequencing of Zunongwangia sp. M21534 genome.</title>
        <authorList>
            <person name="Chen Y."/>
            <person name="Dong C."/>
            <person name="Shao Z."/>
        </authorList>
    </citation>
    <scope>NUCLEOTIDE SEQUENCE</scope>
    <source>
        <strain evidence="13">MCCC M21534</strain>
    </source>
</reference>
<dbReference type="SUPFAM" id="SSF56935">
    <property type="entry name" value="Porins"/>
    <property type="match status" value="1"/>
</dbReference>
<evidence type="ECO:0000256" key="2">
    <source>
        <dbReference type="ARBA" id="ARBA00022448"/>
    </source>
</evidence>
<dbReference type="InterPro" id="IPR037066">
    <property type="entry name" value="Plug_dom_sf"/>
</dbReference>
<dbReference type="InterPro" id="IPR012910">
    <property type="entry name" value="Plug_dom"/>
</dbReference>
<keyword evidence="7 8" id="KW-0998">Cell outer membrane</keyword>
<evidence type="ECO:0000256" key="6">
    <source>
        <dbReference type="ARBA" id="ARBA00023136"/>
    </source>
</evidence>